<feature type="signal peptide" evidence="2">
    <location>
        <begin position="1"/>
        <end position="18"/>
    </location>
</feature>
<name>A0ABQ8EV72_9FUNG</name>
<sequence length="344" mass="38431">MRLSTGIILSILSTNVFAIEHPNGAHSGSLLARRAVVADADGPSLHKRNNDKKPEEPEEQAKPKVSSDPDSGKEAYAYDNPVFEDDFHSTPNTSDDTQEDPTNSPIYVPNQDDKGKGARKKAYAGLVSGRGRLSFVDAPRDFSSQVLGYTRKGLSPVKLGLEWVVNESRLLVASERVSDRLVGKKGNKIGDEVDVMLEYALKISKICKKLYKDPVESPFSLYLSSAISYESKEEYKGLRNDVMDSIKLYISVINTAIKSTINDPKNVVFELKKIVEKTNGFYEFISSTEPRYSSFLAGLGISDDKNLANLEMHIKEIETYRLWLSKRFNNIVKMVEDYTANSKQ</sequence>
<evidence type="ECO:0000313" key="3">
    <source>
        <dbReference type="EMBL" id="KAH6587147.1"/>
    </source>
</evidence>
<proteinExistence type="predicted"/>
<reference evidence="3 4" key="1">
    <citation type="submission" date="2021-02" db="EMBL/GenBank/DDBJ databases">
        <title>Variation within the Batrachochytrium salamandrivorans European outbreak.</title>
        <authorList>
            <person name="Kelly M."/>
            <person name="Pasmans F."/>
            <person name="Shea T.P."/>
            <person name="Munoz J.F."/>
            <person name="Carranza S."/>
            <person name="Cuomo C.A."/>
            <person name="Martel A."/>
        </authorList>
    </citation>
    <scope>NUCLEOTIDE SEQUENCE [LARGE SCALE GENOMIC DNA]</scope>
    <source>
        <strain evidence="3 4">AMFP18/2</strain>
    </source>
</reference>
<feature type="compositionally biased region" description="Basic and acidic residues" evidence="1">
    <location>
        <begin position="51"/>
        <end position="73"/>
    </location>
</feature>
<dbReference type="Proteomes" id="UP001648503">
    <property type="component" value="Unassembled WGS sequence"/>
</dbReference>
<keyword evidence="2" id="KW-0732">Signal</keyword>
<organism evidence="3 4">
    <name type="scientific">Batrachochytrium salamandrivorans</name>
    <dbReference type="NCBI Taxonomy" id="1357716"/>
    <lineage>
        <taxon>Eukaryota</taxon>
        <taxon>Fungi</taxon>
        <taxon>Fungi incertae sedis</taxon>
        <taxon>Chytridiomycota</taxon>
        <taxon>Chytridiomycota incertae sedis</taxon>
        <taxon>Chytridiomycetes</taxon>
        <taxon>Rhizophydiales</taxon>
        <taxon>Rhizophydiales incertae sedis</taxon>
        <taxon>Batrachochytrium</taxon>
    </lineage>
</organism>
<evidence type="ECO:0000256" key="2">
    <source>
        <dbReference type="SAM" id="SignalP"/>
    </source>
</evidence>
<dbReference type="EMBL" id="JAFCIX010000568">
    <property type="protein sequence ID" value="KAH6587147.1"/>
    <property type="molecule type" value="Genomic_DNA"/>
</dbReference>
<gene>
    <name evidence="3" type="ORF">BASA50_001427</name>
</gene>
<evidence type="ECO:0000256" key="1">
    <source>
        <dbReference type="SAM" id="MobiDB-lite"/>
    </source>
</evidence>
<feature type="region of interest" description="Disordered" evidence="1">
    <location>
        <begin position="41"/>
        <end position="118"/>
    </location>
</feature>
<keyword evidence="4" id="KW-1185">Reference proteome</keyword>
<accession>A0ABQ8EV72</accession>
<feature type="compositionally biased region" description="Polar residues" evidence="1">
    <location>
        <begin position="89"/>
        <end position="105"/>
    </location>
</feature>
<feature type="chain" id="PRO_5046464926" evidence="2">
    <location>
        <begin position="19"/>
        <end position="344"/>
    </location>
</feature>
<comment type="caution">
    <text evidence="3">The sequence shown here is derived from an EMBL/GenBank/DDBJ whole genome shotgun (WGS) entry which is preliminary data.</text>
</comment>
<protein>
    <submittedName>
        <fullName evidence="3">Uncharacterized protein</fullName>
    </submittedName>
</protein>
<evidence type="ECO:0000313" key="4">
    <source>
        <dbReference type="Proteomes" id="UP001648503"/>
    </source>
</evidence>